<keyword evidence="2" id="KW-0732">Signal</keyword>
<dbReference type="PIRSF" id="PIRSF017082">
    <property type="entry name" value="YflP"/>
    <property type="match status" value="1"/>
</dbReference>
<dbReference type="Gene3D" id="3.40.190.10">
    <property type="entry name" value="Periplasmic binding protein-like II"/>
    <property type="match status" value="1"/>
</dbReference>
<dbReference type="EMBL" id="JAUOZS010000001">
    <property type="protein sequence ID" value="MDT8899898.1"/>
    <property type="molecule type" value="Genomic_DNA"/>
</dbReference>
<gene>
    <name evidence="3" type="ORF">Q4T40_01360</name>
</gene>
<protein>
    <submittedName>
        <fullName evidence="3">Tripartite tricarboxylate transporter substrate binding protein</fullName>
    </submittedName>
</protein>
<dbReference type="Gene3D" id="3.40.190.150">
    <property type="entry name" value="Bordetella uptake gene, domain 1"/>
    <property type="match status" value="1"/>
</dbReference>
<name>A0ABU3NUJ2_9FIRM</name>
<comment type="similarity">
    <text evidence="1">Belongs to the UPF0065 (bug) family.</text>
</comment>
<accession>A0ABU3NUJ2</accession>
<reference evidence="3 4" key="1">
    <citation type="submission" date="2023-07" db="EMBL/GenBank/DDBJ databases">
        <title>The novel representative of Negativicutes class, Anaeroselena agilis gen. nov. sp. nov.</title>
        <authorList>
            <person name="Prokofeva M.I."/>
            <person name="Elcheninov A.G."/>
            <person name="Klyukina A."/>
            <person name="Kublanov I.V."/>
            <person name="Frolov E.N."/>
            <person name="Podosokorskaya O.A."/>
        </authorList>
    </citation>
    <scope>NUCLEOTIDE SEQUENCE [LARGE SCALE GENOMIC DNA]</scope>
    <source>
        <strain evidence="3 4">4137-cl</strain>
    </source>
</reference>
<dbReference type="SUPFAM" id="SSF53850">
    <property type="entry name" value="Periplasmic binding protein-like II"/>
    <property type="match status" value="1"/>
</dbReference>
<dbReference type="InterPro" id="IPR042100">
    <property type="entry name" value="Bug_dom1"/>
</dbReference>
<evidence type="ECO:0000313" key="4">
    <source>
        <dbReference type="Proteomes" id="UP001254848"/>
    </source>
</evidence>
<evidence type="ECO:0000256" key="1">
    <source>
        <dbReference type="ARBA" id="ARBA00006987"/>
    </source>
</evidence>
<dbReference type="RefSeq" id="WP_413778463.1">
    <property type="nucleotide sequence ID" value="NZ_JAUOZS010000001.1"/>
</dbReference>
<feature type="signal peptide" evidence="2">
    <location>
        <begin position="1"/>
        <end position="18"/>
    </location>
</feature>
<proteinExistence type="inferred from homology"/>
<dbReference type="PANTHER" id="PTHR42928">
    <property type="entry name" value="TRICARBOXYLATE-BINDING PROTEIN"/>
    <property type="match status" value="1"/>
</dbReference>
<dbReference type="PANTHER" id="PTHR42928:SF5">
    <property type="entry name" value="BLR1237 PROTEIN"/>
    <property type="match status" value="1"/>
</dbReference>
<organism evidence="3 4">
    <name type="scientific">Anaeroselena agilis</name>
    <dbReference type="NCBI Taxonomy" id="3063788"/>
    <lineage>
        <taxon>Bacteria</taxon>
        <taxon>Bacillati</taxon>
        <taxon>Bacillota</taxon>
        <taxon>Negativicutes</taxon>
        <taxon>Acetonemataceae</taxon>
        <taxon>Anaeroselena</taxon>
    </lineage>
</organism>
<comment type="caution">
    <text evidence="3">The sequence shown here is derived from an EMBL/GenBank/DDBJ whole genome shotgun (WGS) entry which is preliminary data.</text>
</comment>
<dbReference type="Pfam" id="PF03401">
    <property type="entry name" value="TctC"/>
    <property type="match status" value="1"/>
</dbReference>
<feature type="chain" id="PRO_5046865485" evidence="2">
    <location>
        <begin position="19"/>
        <end position="319"/>
    </location>
</feature>
<evidence type="ECO:0000256" key="2">
    <source>
        <dbReference type="SAM" id="SignalP"/>
    </source>
</evidence>
<evidence type="ECO:0000313" key="3">
    <source>
        <dbReference type="EMBL" id="MDT8899898.1"/>
    </source>
</evidence>
<dbReference type="CDD" id="cd07012">
    <property type="entry name" value="PBP2_Bug_TTT"/>
    <property type="match status" value="1"/>
</dbReference>
<keyword evidence="4" id="KW-1185">Reference proteome</keyword>
<dbReference type="Proteomes" id="UP001254848">
    <property type="component" value="Unassembled WGS sequence"/>
</dbReference>
<sequence>MKKVFALLLVCLFVVVVAGCGGQAEKFPTKPVTLIVPWAAGGGTDAIARGLAKNTEKALGQNITVNNVTGGGGAVGHGAGLNAKNDGYTVTMITFELLSLPPQKLVPFTYKDYDLLMRLNTDPAALTVKADSPFKTVKDFVDYAKANPGKVNVGNSGPASVWHIAAGLLEEKAGIKLNHVPFNGAAPAVTDLVGGHIQAVTVSPAEVQSQVKAGKLRMLAVMSDKRDPNFPDVPTFKEAGLDITFATWRGLAVPKNTPENVKKVLADAFKKGYDSPEFQAFAKKAGLGLAYAPAAEFKTFLDKTSANTEAVMKKLNLTK</sequence>
<dbReference type="InterPro" id="IPR005064">
    <property type="entry name" value="BUG"/>
</dbReference>
<dbReference type="PROSITE" id="PS51257">
    <property type="entry name" value="PROKAR_LIPOPROTEIN"/>
    <property type="match status" value="1"/>
</dbReference>